<evidence type="ECO:0000313" key="2">
    <source>
        <dbReference type="Proteomes" id="UP001500957"/>
    </source>
</evidence>
<evidence type="ECO:0000313" key="1">
    <source>
        <dbReference type="EMBL" id="GAA0616770.1"/>
    </source>
</evidence>
<proteinExistence type="predicted"/>
<protein>
    <submittedName>
        <fullName evidence="1">Uncharacterized protein</fullName>
    </submittedName>
</protein>
<dbReference type="Proteomes" id="UP001500957">
    <property type="component" value="Unassembled WGS sequence"/>
</dbReference>
<organism evidence="1 2">
    <name type="scientific">Sporichthya brevicatena</name>
    <dbReference type="NCBI Taxonomy" id="171442"/>
    <lineage>
        <taxon>Bacteria</taxon>
        <taxon>Bacillati</taxon>
        <taxon>Actinomycetota</taxon>
        <taxon>Actinomycetes</taxon>
        <taxon>Sporichthyales</taxon>
        <taxon>Sporichthyaceae</taxon>
        <taxon>Sporichthya</taxon>
    </lineage>
</organism>
<comment type="caution">
    <text evidence="1">The sequence shown here is derived from an EMBL/GenBank/DDBJ whole genome shotgun (WGS) entry which is preliminary data.</text>
</comment>
<name>A0ABN1GRE6_9ACTN</name>
<accession>A0ABN1GRE6</accession>
<dbReference type="RefSeq" id="WP_344603916.1">
    <property type="nucleotide sequence ID" value="NZ_BAAAHE010000014.1"/>
</dbReference>
<gene>
    <name evidence="1" type="ORF">GCM10009547_18590</name>
</gene>
<sequence>MVTLVPQRRGDFNHQTVVSAIEVNFREMLPTWTYGPLIQDGLYLYGSFRTAEGKLHTLLRKVASELSYGLVLNVSDGTALQTSPRQPDAFRGGSVRFSADDDHFRMHVGMARSPGEPFLLEVTKDRAQYKVVWDEGDILHLEGFIVGNAGVQMYDPMRDGGNLYCSYMIRASGHILGEAVEGFFGFDQQHLRPGTIWRTAPYFNELEIAWHTMTTEYDDGTIEVGQICHGGKDWGFAVMLNQDGPFKLTTDVTSKITFGDDEFPRKVEYLIDGEEWDWVASPDGTMPYYAKDPTYRPCDGTTTRKGETRKVVCAAGFLDAFNDGRS</sequence>
<keyword evidence="2" id="KW-1185">Reference proteome</keyword>
<reference evidence="1 2" key="1">
    <citation type="journal article" date="2019" name="Int. J. Syst. Evol. Microbiol.">
        <title>The Global Catalogue of Microorganisms (GCM) 10K type strain sequencing project: providing services to taxonomists for standard genome sequencing and annotation.</title>
        <authorList>
            <consortium name="The Broad Institute Genomics Platform"/>
            <consortium name="The Broad Institute Genome Sequencing Center for Infectious Disease"/>
            <person name="Wu L."/>
            <person name="Ma J."/>
        </authorList>
    </citation>
    <scope>NUCLEOTIDE SEQUENCE [LARGE SCALE GENOMIC DNA]</scope>
    <source>
        <strain evidence="1 2">JCM 10671</strain>
    </source>
</reference>
<dbReference type="EMBL" id="BAAAHE010000014">
    <property type="protein sequence ID" value="GAA0616770.1"/>
    <property type="molecule type" value="Genomic_DNA"/>
</dbReference>